<proteinExistence type="predicted"/>
<reference evidence="2" key="1">
    <citation type="submission" date="2021-02" db="EMBL/GenBank/DDBJ databases">
        <title>First Annotated Genome of the Yellow-green Alga Tribonema minus.</title>
        <authorList>
            <person name="Mahan K.M."/>
        </authorList>
    </citation>
    <scope>NUCLEOTIDE SEQUENCE</scope>
    <source>
        <strain evidence="2">UTEX B ZZ1240</strain>
    </source>
</reference>
<feature type="compositionally biased region" description="Basic residues" evidence="1">
    <location>
        <begin position="296"/>
        <end position="313"/>
    </location>
</feature>
<evidence type="ECO:0008006" key="4">
    <source>
        <dbReference type="Google" id="ProtNLM"/>
    </source>
</evidence>
<organism evidence="2 3">
    <name type="scientific">Tribonema minus</name>
    <dbReference type="NCBI Taxonomy" id="303371"/>
    <lineage>
        <taxon>Eukaryota</taxon>
        <taxon>Sar</taxon>
        <taxon>Stramenopiles</taxon>
        <taxon>Ochrophyta</taxon>
        <taxon>PX clade</taxon>
        <taxon>Xanthophyceae</taxon>
        <taxon>Tribonematales</taxon>
        <taxon>Tribonemataceae</taxon>
        <taxon>Tribonema</taxon>
    </lineage>
</organism>
<dbReference type="EMBL" id="JAFCMP010000056">
    <property type="protein sequence ID" value="KAG5189203.1"/>
    <property type="molecule type" value="Genomic_DNA"/>
</dbReference>
<protein>
    <recommendedName>
        <fullName evidence="4">Pentatricopeptide repeat-containing protein</fullName>
    </recommendedName>
</protein>
<dbReference type="AlphaFoldDB" id="A0A836CL07"/>
<dbReference type="Proteomes" id="UP000664859">
    <property type="component" value="Unassembled WGS sequence"/>
</dbReference>
<evidence type="ECO:0000256" key="1">
    <source>
        <dbReference type="SAM" id="MobiDB-lite"/>
    </source>
</evidence>
<gene>
    <name evidence="2" type="ORF">JKP88DRAFT_253067</name>
</gene>
<evidence type="ECO:0000313" key="3">
    <source>
        <dbReference type="Proteomes" id="UP000664859"/>
    </source>
</evidence>
<sequence>MQQAGGAAAAPLTAACRRCTTRLQLQGFRLTLRAREDSGLDVDALAVHHALAVHPLLQFFVLHSTHISVSSNVNAENMDPPKPLWDTAVAVCLASGMRANAQEVLDRMRAAGVSPDDATFAAAVTVSARYTVVRFHASPPAPMYVGKVRFYAVAVVSPDDATFAAAVTASARYVGKGGFMRNRQRQVRKNSAIFCPTTSALLRKRAVALIARPVPEDESPMLLTRHFYDAALSTACFTRCRRRCRHHHCRHCRHRRCCRNPCPLSPPPLHSPVPMFRRAAAAQGRQTVARAARAGGARRGRRRAARAQRRRERRGGGGGVARRCGSGAGRRFTGFAERPWRFWSPASHSGALRMSCNGAGPRAHSAAVSAAAAAEAWRDAADAAQSAVAQWQRSVRRGGRGAGREGEPPVFWKRAPRIGTLTMSFDGGGGRRGGCGGRGGVARRCGRGADRRRAGQQRRAMGTCDEC</sequence>
<feature type="region of interest" description="Disordered" evidence="1">
    <location>
        <begin position="425"/>
        <end position="454"/>
    </location>
</feature>
<evidence type="ECO:0000313" key="2">
    <source>
        <dbReference type="EMBL" id="KAG5189203.1"/>
    </source>
</evidence>
<keyword evidence="3" id="KW-1185">Reference proteome</keyword>
<comment type="caution">
    <text evidence="2">The sequence shown here is derived from an EMBL/GenBank/DDBJ whole genome shotgun (WGS) entry which is preliminary data.</text>
</comment>
<accession>A0A836CL07</accession>
<feature type="region of interest" description="Disordered" evidence="1">
    <location>
        <begin position="291"/>
        <end position="323"/>
    </location>
</feature>
<feature type="compositionally biased region" description="Gly residues" evidence="1">
    <location>
        <begin position="426"/>
        <end position="440"/>
    </location>
</feature>
<name>A0A836CL07_9STRA</name>